<gene>
    <name evidence="2" type="ORF">LEL_01590</name>
</gene>
<protein>
    <submittedName>
        <fullName evidence="2">Uncharacterized protein</fullName>
    </submittedName>
</protein>
<feature type="signal peptide" evidence="1">
    <location>
        <begin position="1"/>
        <end position="20"/>
    </location>
</feature>
<accession>A0A168KRH7</accession>
<keyword evidence="1" id="KW-0732">Signal</keyword>
<sequence>MKASLSMYAVLSMLPGQILASPIEPMAVPEDNPIAPGCHQNSCPESRFGVDLLSSDNAMTGWDYILRWKGNCGCNAWEVSSDGCKTFSICSGKHSVCMDWRRGRGHWVDPSGHRTCYSLATGYTCLNTKWEAWPTGEVPCDW</sequence>
<reference evidence="2 3" key="1">
    <citation type="journal article" date="2016" name="Genome Biol. Evol.">
        <title>Divergent and convergent evolution of fungal pathogenicity.</title>
        <authorList>
            <person name="Shang Y."/>
            <person name="Xiao G."/>
            <person name="Zheng P."/>
            <person name="Cen K."/>
            <person name="Zhan S."/>
            <person name="Wang C."/>
        </authorList>
    </citation>
    <scope>NUCLEOTIDE SEQUENCE [LARGE SCALE GENOMIC DNA]</scope>
    <source>
        <strain evidence="2 3">RCEF 1005</strain>
    </source>
</reference>
<organism evidence="2 3">
    <name type="scientific">Akanthomyces lecanii RCEF 1005</name>
    <dbReference type="NCBI Taxonomy" id="1081108"/>
    <lineage>
        <taxon>Eukaryota</taxon>
        <taxon>Fungi</taxon>
        <taxon>Dikarya</taxon>
        <taxon>Ascomycota</taxon>
        <taxon>Pezizomycotina</taxon>
        <taxon>Sordariomycetes</taxon>
        <taxon>Hypocreomycetidae</taxon>
        <taxon>Hypocreales</taxon>
        <taxon>Cordycipitaceae</taxon>
        <taxon>Akanthomyces</taxon>
        <taxon>Cordyceps confragosa</taxon>
    </lineage>
</organism>
<name>A0A168KRH7_CORDF</name>
<evidence type="ECO:0000313" key="2">
    <source>
        <dbReference type="EMBL" id="OAA82045.1"/>
    </source>
</evidence>
<keyword evidence="3" id="KW-1185">Reference proteome</keyword>
<evidence type="ECO:0000313" key="3">
    <source>
        <dbReference type="Proteomes" id="UP000076881"/>
    </source>
</evidence>
<dbReference type="AlphaFoldDB" id="A0A168KRH7"/>
<dbReference type="Proteomes" id="UP000076881">
    <property type="component" value="Unassembled WGS sequence"/>
</dbReference>
<dbReference type="EMBL" id="AZHF01000001">
    <property type="protein sequence ID" value="OAA82045.1"/>
    <property type="molecule type" value="Genomic_DNA"/>
</dbReference>
<comment type="caution">
    <text evidence="2">The sequence shown here is derived from an EMBL/GenBank/DDBJ whole genome shotgun (WGS) entry which is preliminary data.</text>
</comment>
<feature type="chain" id="PRO_5007898553" evidence="1">
    <location>
        <begin position="21"/>
        <end position="142"/>
    </location>
</feature>
<proteinExistence type="predicted"/>
<evidence type="ECO:0000256" key="1">
    <source>
        <dbReference type="SAM" id="SignalP"/>
    </source>
</evidence>
<dbReference type="OrthoDB" id="4868759at2759"/>